<dbReference type="Proteomes" id="UP000051330">
    <property type="component" value="Unassembled WGS sequence"/>
</dbReference>
<protein>
    <recommendedName>
        <fullName evidence="4">Diacylglycerol kinase</fullName>
    </recommendedName>
</protein>
<dbReference type="STRING" id="1423792.FD09_GL000727"/>
<keyword evidence="1" id="KW-0812">Transmembrane</keyword>
<keyword evidence="1" id="KW-1133">Transmembrane helix</keyword>
<keyword evidence="3" id="KW-1185">Reference proteome</keyword>
<comment type="caution">
    <text evidence="2">The sequence shown here is derived from an EMBL/GenBank/DDBJ whole genome shotgun (WGS) entry which is preliminary data.</text>
</comment>
<keyword evidence="1" id="KW-0472">Membrane</keyword>
<evidence type="ECO:0000313" key="2">
    <source>
        <dbReference type="EMBL" id="KRL11358.1"/>
    </source>
</evidence>
<dbReference type="AlphaFoldDB" id="A0A0R1MT40"/>
<dbReference type="PATRIC" id="fig|1423792.3.peg.742"/>
<dbReference type="EMBL" id="AZEC01000012">
    <property type="protein sequence ID" value="KRL11358.1"/>
    <property type="molecule type" value="Genomic_DNA"/>
</dbReference>
<name>A0A0R1MT40_9LACO</name>
<evidence type="ECO:0000313" key="3">
    <source>
        <dbReference type="Proteomes" id="UP000051330"/>
    </source>
</evidence>
<accession>A0A0R1MT40</accession>
<feature type="transmembrane region" description="Helical" evidence="1">
    <location>
        <begin position="6"/>
        <end position="28"/>
    </location>
</feature>
<feature type="transmembrane region" description="Helical" evidence="1">
    <location>
        <begin position="35"/>
        <end position="54"/>
    </location>
</feature>
<evidence type="ECO:0008006" key="4">
    <source>
        <dbReference type="Google" id="ProtNLM"/>
    </source>
</evidence>
<evidence type="ECO:0000256" key="1">
    <source>
        <dbReference type="SAM" id="Phobius"/>
    </source>
</evidence>
<sequence>MIFVLYWAVMFFAFLLLLAGTQFLLGWLKQRHIHINRWLFGVAAFLVVIIPHVLMRNVPLALDSVLYLLCAVFGIAFMTETHSKMLKYEKDHPFTPGNK</sequence>
<reference evidence="2 3" key="1">
    <citation type="journal article" date="2015" name="Genome Announc.">
        <title>Expanding the biotechnology potential of lactobacilli through comparative genomics of 213 strains and associated genera.</title>
        <authorList>
            <person name="Sun Z."/>
            <person name="Harris H.M."/>
            <person name="McCann A."/>
            <person name="Guo C."/>
            <person name="Argimon S."/>
            <person name="Zhang W."/>
            <person name="Yang X."/>
            <person name="Jeffery I.B."/>
            <person name="Cooney J.C."/>
            <person name="Kagawa T.F."/>
            <person name="Liu W."/>
            <person name="Song Y."/>
            <person name="Salvetti E."/>
            <person name="Wrobel A."/>
            <person name="Rasinkangas P."/>
            <person name="Parkhill J."/>
            <person name="Rea M.C."/>
            <person name="O'Sullivan O."/>
            <person name="Ritari J."/>
            <person name="Douillard F.P."/>
            <person name="Paul Ross R."/>
            <person name="Yang R."/>
            <person name="Briner A.E."/>
            <person name="Felis G.E."/>
            <person name="de Vos W.M."/>
            <person name="Barrangou R."/>
            <person name="Klaenhammer T.R."/>
            <person name="Caufield P.W."/>
            <person name="Cui Y."/>
            <person name="Zhang H."/>
            <person name="O'Toole P.W."/>
        </authorList>
    </citation>
    <scope>NUCLEOTIDE SEQUENCE [LARGE SCALE GENOMIC DNA]</scope>
    <source>
        <strain evidence="2 3">DSM 12744</strain>
    </source>
</reference>
<feature type="transmembrane region" description="Helical" evidence="1">
    <location>
        <begin position="60"/>
        <end position="78"/>
    </location>
</feature>
<gene>
    <name evidence="2" type="ORF">FD09_GL000727</name>
</gene>
<proteinExistence type="predicted"/>
<organism evidence="2 3">
    <name type="scientific">Schleiferilactobacillus perolens DSM 12744</name>
    <dbReference type="NCBI Taxonomy" id="1423792"/>
    <lineage>
        <taxon>Bacteria</taxon>
        <taxon>Bacillati</taxon>
        <taxon>Bacillota</taxon>
        <taxon>Bacilli</taxon>
        <taxon>Lactobacillales</taxon>
        <taxon>Lactobacillaceae</taxon>
        <taxon>Schleiferilactobacillus</taxon>
    </lineage>
</organism>